<proteinExistence type="predicted"/>
<name>A0ABX4NW80_9LEPT</name>
<evidence type="ECO:0000256" key="4">
    <source>
        <dbReference type="ARBA" id="ARBA00023136"/>
    </source>
</evidence>
<feature type="transmembrane region" description="Helical" evidence="5">
    <location>
        <begin position="79"/>
        <end position="95"/>
    </location>
</feature>
<organism evidence="7 8">
    <name type="scientific">Leptospira adleri</name>
    <dbReference type="NCBI Taxonomy" id="2023186"/>
    <lineage>
        <taxon>Bacteria</taxon>
        <taxon>Pseudomonadati</taxon>
        <taxon>Spirochaetota</taxon>
        <taxon>Spirochaetia</taxon>
        <taxon>Leptospirales</taxon>
        <taxon>Leptospiraceae</taxon>
        <taxon>Leptospira</taxon>
    </lineage>
</organism>
<dbReference type="Proteomes" id="UP000232149">
    <property type="component" value="Unassembled WGS sequence"/>
</dbReference>
<keyword evidence="3 5" id="KW-1133">Transmembrane helix</keyword>
<reference evidence="7 8" key="1">
    <citation type="submission" date="2017-07" db="EMBL/GenBank/DDBJ databases">
        <title>Leptospira spp. isolated from tropical soils.</title>
        <authorList>
            <person name="Thibeaux R."/>
            <person name="Iraola G."/>
            <person name="Ferres I."/>
            <person name="Bierque E."/>
            <person name="Girault D."/>
            <person name="Soupe-Gilbert M.-E."/>
            <person name="Picardeau M."/>
            <person name="Goarant C."/>
        </authorList>
    </citation>
    <scope>NUCLEOTIDE SEQUENCE [LARGE SCALE GENOMIC DNA]</scope>
    <source>
        <strain evidence="7 8">FH2-B-D1</strain>
    </source>
</reference>
<keyword evidence="4 5" id="KW-0472">Membrane</keyword>
<evidence type="ECO:0000256" key="5">
    <source>
        <dbReference type="SAM" id="Phobius"/>
    </source>
</evidence>
<feature type="domain" description="Methylamine utilisation protein MauE" evidence="6">
    <location>
        <begin position="9"/>
        <end position="92"/>
    </location>
</feature>
<protein>
    <recommendedName>
        <fullName evidence="6">Methylamine utilisation protein MauE domain-containing protein</fullName>
    </recommendedName>
</protein>
<evidence type="ECO:0000256" key="2">
    <source>
        <dbReference type="ARBA" id="ARBA00022692"/>
    </source>
</evidence>
<feature type="transmembrane region" description="Helical" evidence="5">
    <location>
        <begin position="12"/>
        <end position="31"/>
    </location>
</feature>
<evidence type="ECO:0000313" key="8">
    <source>
        <dbReference type="Proteomes" id="UP000232149"/>
    </source>
</evidence>
<dbReference type="RefSeq" id="WP_100788138.1">
    <property type="nucleotide sequence ID" value="NZ_NPDU01000039.1"/>
</dbReference>
<feature type="transmembrane region" description="Helical" evidence="5">
    <location>
        <begin position="51"/>
        <end position="72"/>
    </location>
</feature>
<comment type="subcellular location">
    <subcellularLocation>
        <location evidence="1">Membrane</location>
        <topology evidence="1">Multi-pass membrane protein</topology>
    </subcellularLocation>
</comment>
<comment type="caution">
    <text evidence="7">The sequence shown here is derived from an EMBL/GenBank/DDBJ whole genome shotgun (WGS) entry which is preliminary data.</text>
</comment>
<evidence type="ECO:0000256" key="3">
    <source>
        <dbReference type="ARBA" id="ARBA00022989"/>
    </source>
</evidence>
<evidence type="ECO:0000256" key="1">
    <source>
        <dbReference type="ARBA" id="ARBA00004141"/>
    </source>
</evidence>
<keyword evidence="2 5" id="KW-0812">Transmembrane</keyword>
<evidence type="ECO:0000259" key="6">
    <source>
        <dbReference type="Pfam" id="PF07291"/>
    </source>
</evidence>
<dbReference type="InterPro" id="IPR009908">
    <property type="entry name" value="Methylamine_util_MauE"/>
</dbReference>
<sequence length="137" mass="15506">MENLEQSLAMLVLRLALGFNILIHGLVRIASFRAFRDFLIKDFENTALPTWSVATFGTVLPFLETIIGFFLVLGLFSKWALFAGGLLMIVLISGKCIQSDWHTVGVQMIYVLFYFFLLKDLGSDRFNLDSWFSGIGK</sequence>
<feature type="transmembrane region" description="Helical" evidence="5">
    <location>
        <begin position="101"/>
        <end position="118"/>
    </location>
</feature>
<evidence type="ECO:0000313" key="7">
    <source>
        <dbReference type="EMBL" id="PJZ61114.1"/>
    </source>
</evidence>
<dbReference type="EMBL" id="NPDU01000039">
    <property type="protein sequence ID" value="PJZ61114.1"/>
    <property type="molecule type" value="Genomic_DNA"/>
</dbReference>
<keyword evidence="8" id="KW-1185">Reference proteome</keyword>
<gene>
    <name evidence="7" type="ORF">CH376_14730</name>
</gene>
<accession>A0ABX4NW80</accession>
<dbReference type="Pfam" id="PF07291">
    <property type="entry name" value="MauE"/>
    <property type="match status" value="1"/>
</dbReference>